<dbReference type="EMBL" id="GGEC01062606">
    <property type="protein sequence ID" value="MBX43090.1"/>
    <property type="molecule type" value="Transcribed_RNA"/>
</dbReference>
<accession>A0A2P2NL09</accession>
<protein>
    <submittedName>
        <fullName evidence="1">Uncharacterized protein</fullName>
    </submittedName>
</protein>
<name>A0A2P2NL09_RHIMU</name>
<organism evidence="1">
    <name type="scientific">Rhizophora mucronata</name>
    <name type="common">Asiatic mangrove</name>
    <dbReference type="NCBI Taxonomy" id="61149"/>
    <lineage>
        <taxon>Eukaryota</taxon>
        <taxon>Viridiplantae</taxon>
        <taxon>Streptophyta</taxon>
        <taxon>Embryophyta</taxon>
        <taxon>Tracheophyta</taxon>
        <taxon>Spermatophyta</taxon>
        <taxon>Magnoliopsida</taxon>
        <taxon>eudicotyledons</taxon>
        <taxon>Gunneridae</taxon>
        <taxon>Pentapetalae</taxon>
        <taxon>rosids</taxon>
        <taxon>fabids</taxon>
        <taxon>Malpighiales</taxon>
        <taxon>Rhizophoraceae</taxon>
        <taxon>Rhizophora</taxon>
    </lineage>
</organism>
<sequence length="46" mass="5503">MVQVQAMVIIMEILSRNMLMLSELPRNYSMCRHVKSLRMYYPVLGR</sequence>
<reference evidence="1" key="1">
    <citation type="submission" date="2018-02" db="EMBL/GenBank/DDBJ databases">
        <title>Rhizophora mucronata_Transcriptome.</title>
        <authorList>
            <person name="Meera S.P."/>
            <person name="Sreeshan A."/>
            <person name="Augustine A."/>
        </authorList>
    </citation>
    <scope>NUCLEOTIDE SEQUENCE</scope>
    <source>
        <tissue evidence="1">Leaf</tissue>
    </source>
</reference>
<proteinExistence type="predicted"/>
<dbReference type="AlphaFoldDB" id="A0A2P2NL09"/>
<evidence type="ECO:0000313" key="1">
    <source>
        <dbReference type="EMBL" id="MBX43090.1"/>
    </source>
</evidence>